<sequence length="214" mass="24553">MPPKRNGMSIVAIEKLITQRVDDALLDYEMNQNNGNGNNNGNGSHDLGSGSRRPLHNARGCTYKEFLNCQHLNFKRTKGAVGLAHWLEKMEFMFHISLLDSIQGNVTSSKPTRLQEAIEIANSLMDQKIHVFAARQANNKRRMEKNPRDDNVQQLPYKRQNIARVWEKKEYAGTLPLCNKCKYHHTRSCTTKCENCKRIVHQTKDFRSLATVTN</sequence>
<proteinExistence type="predicted"/>
<evidence type="ECO:0000313" key="2">
    <source>
        <dbReference type="EMBL" id="GJS70997.1"/>
    </source>
</evidence>
<dbReference type="EMBL" id="BQNB010009973">
    <property type="protein sequence ID" value="GJS70997.1"/>
    <property type="molecule type" value="Genomic_DNA"/>
</dbReference>
<feature type="region of interest" description="Disordered" evidence="1">
    <location>
        <begin position="29"/>
        <end position="53"/>
    </location>
</feature>
<keyword evidence="3" id="KW-1185">Reference proteome</keyword>
<evidence type="ECO:0000256" key="1">
    <source>
        <dbReference type="SAM" id="MobiDB-lite"/>
    </source>
</evidence>
<feature type="compositionally biased region" description="Low complexity" evidence="1">
    <location>
        <begin position="31"/>
        <end position="43"/>
    </location>
</feature>
<organism evidence="2 3">
    <name type="scientific">Tanacetum coccineum</name>
    <dbReference type="NCBI Taxonomy" id="301880"/>
    <lineage>
        <taxon>Eukaryota</taxon>
        <taxon>Viridiplantae</taxon>
        <taxon>Streptophyta</taxon>
        <taxon>Embryophyta</taxon>
        <taxon>Tracheophyta</taxon>
        <taxon>Spermatophyta</taxon>
        <taxon>Magnoliopsida</taxon>
        <taxon>eudicotyledons</taxon>
        <taxon>Gunneridae</taxon>
        <taxon>Pentapetalae</taxon>
        <taxon>asterids</taxon>
        <taxon>campanulids</taxon>
        <taxon>Asterales</taxon>
        <taxon>Asteraceae</taxon>
        <taxon>Asteroideae</taxon>
        <taxon>Anthemideae</taxon>
        <taxon>Anthemidinae</taxon>
        <taxon>Tanacetum</taxon>
    </lineage>
</organism>
<dbReference type="Proteomes" id="UP001151760">
    <property type="component" value="Unassembled WGS sequence"/>
</dbReference>
<reference evidence="2" key="2">
    <citation type="submission" date="2022-01" db="EMBL/GenBank/DDBJ databases">
        <authorList>
            <person name="Yamashiro T."/>
            <person name="Shiraishi A."/>
            <person name="Satake H."/>
            <person name="Nakayama K."/>
        </authorList>
    </citation>
    <scope>NUCLEOTIDE SEQUENCE</scope>
</reference>
<gene>
    <name evidence="2" type="ORF">Tco_0703838</name>
</gene>
<comment type="caution">
    <text evidence="2">The sequence shown here is derived from an EMBL/GenBank/DDBJ whole genome shotgun (WGS) entry which is preliminary data.</text>
</comment>
<evidence type="ECO:0008006" key="4">
    <source>
        <dbReference type="Google" id="ProtNLM"/>
    </source>
</evidence>
<accession>A0ABQ4Y0T3</accession>
<evidence type="ECO:0000313" key="3">
    <source>
        <dbReference type="Proteomes" id="UP001151760"/>
    </source>
</evidence>
<protein>
    <recommendedName>
        <fullName evidence="4">Reverse transcriptase domain-containing protein</fullName>
    </recommendedName>
</protein>
<reference evidence="2" key="1">
    <citation type="journal article" date="2022" name="Int. J. Mol. Sci.">
        <title>Draft Genome of Tanacetum Coccineum: Genomic Comparison of Closely Related Tanacetum-Family Plants.</title>
        <authorList>
            <person name="Yamashiro T."/>
            <person name="Shiraishi A."/>
            <person name="Nakayama K."/>
            <person name="Satake H."/>
        </authorList>
    </citation>
    <scope>NUCLEOTIDE SEQUENCE</scope>
</reference>
<name>A0ABQ4Y0T3_9ASTR</name>